<dbReference type="Pfam" id="PF08239">
    <property type="entry name" value="SH3_3"/>
    <property type="match status" value="1"/>
</dbReference>
<evidence type="ECO:0000313" key="3">
    <source>
        <dbReference type="Proteomes" id="UP000198034"/>
    </source>
</evidence>
<sequence length="252" mass="30301">MNKYLKIVLLLLFSVKSYNQEKVDIKNMIDSYKTKDEKKILDYFPQDFISFKSIFGWNDSVDKPNVLYDDSKVYIDYLFQIARKNEFARKKILKIAKDAHWEADGVSYFQIDLNELVESNTTDILSMIYQLPRNEFVGFWNFYFESEDLRFSKKLFDLLDEKNRIEVMKIFEKLIYKEQSWKKKDKLPYTYVIKDKDGYANLREQPNSKSKIIEKLLVDDEVITLDRSGDWWFLISKNKNIGFVHNSRLFLK</sequence>
<dbReference type="InterPro" id="IPR003646">
    <property type="entry name" value="SH3-like_bac-type"/>
</dbReference>
<reference evidence="2 3" key="1">
    <citation type="journal article" date="2017" name="Infect. Genet. Evol.">
        <title>Comparative genome analysis of fish pathogen Flavobacterium columnare reveals extensive sequence diversity within the species.</title>
        <authorList>
            <person name="Kayansamruaj P."/>
            <person name="Dong H.T."/>
            <person name="Hirono I."/>
            <person name="Kondo H."/>
            <person name="Senapin S."/>
            <person name="Rodkhum C."/>
        </authorList>
    </citation>
    <scope>NUCLEOTIDE SEQUENCE [LARGE SCALE GENOMIC DNA]</scope>
    <source>
        <strain evidence="2 3">1214</strain>
    </source>
</reference>
<proteinExistence type="predicted"/>
<evidence type="ECO:0000259" key="1">
    <source>
        <dbReference type="Pfam" id="PF08239"/>
    </source>
</evidence>
<dbReference type="EMBL" id="MTCY01000033">
    <property type="protein sequence ID" value="OWP75932.1"/>
    <property type="molecule type" value="Genomic_DNA"/>
</dbReference>
<dbReference type="OrthoDB" id="7054664at2"/>
<comment type="caution">
    <text evidence="2">The sequence shown here is derived from an EMBL/GenBank/DDBJ whole genome shotgun (WGS) entry which is preliminary data.</text>
</comment>
<dbReference type="Gene3D" id="2.30.30.40">
    <property type="entry name" value="SH3 Domains"/>
    <property type="match status" value="1"/>
</dbReference>
<protein>
    <recommendedName>
        <fullName evidence="1">SH3b domain-containing protein</fullName>
    </recommendedName>
</protein>
<dbReference type="AlphaFoldDB" id="A0A246G966"/>
<gene>
    <name evidence="2" type="ORF">BWK62_10760</name>
</gene>
<accession>A0A246G966</accession>
<dbReference type="Proteomes" id="UP000198034">
    <property type="component" value="Unassembled WGS sequence"/>
</dbReference>
<feature type="domain" description="SH3b" evidence="1">
    <location>
        <begin position="199"/>
        <end position="248"/>
    </location>
</feature>
<evidence type="ECO:0000313" key="2">
    <source>
        <dbReference type="EMBL" id="OWP75932.1"/>
    </source>
</evidence>
<name>A0A246G966_9FLAO</name>
<organism evidence="2 3">
    <name type="scientific">Flavobacterium columnare</name>
    <dbReference type="NCBI Taxonomy" id="996"/>
    <lineage>
        <taxon>Bacteria</taxon>
        <taxon>Pseudomonadati</taxon>
        <taxon>Bacteroidota</taxon>
        <taxon>Flavobacteriia</taxon>
        <taxon>Flavobacteriales</taxon>
        <taxon>Flavobacteriaceae</taxon>
        <taxon>Flavobacterium</taxon>
    </lineage>
</organism>